<dbReference type="SMART" id="SM00710">
    <property type="entry name" value="PbH1"/>
    <property type="match status" value="12"/>
</dbReference>
<dbReference type="InterPro" id="IPR006626">
    <property type="entry name" value="PbH1"/>
</dbReference>
<sequence>MTYNKNRKIAMIKKICVYSICLVIISYITGCKFFNQPMLDYLEEWTNTAQVSKHTFDDTYPVIGDITNIPSGKDRVITYYLINPQSYTLDSSVTFAHDDSLVVNNKTSSDFATVEQDATDKNIIRLTLKNSVGATGILPLDGDGTEITPTITIREPNSGRFFGSYTVPVRVNSAPAGISSPIILCNTKDNTYVICFNMPDMNTTSSIHRDIVSLTVSGFYSNTYTVTAPSDSDTNGLTGVVNSYNDTNYREVNGSFVGNKTSRFVAIETGISLNTVSEPQCTITLTDSSGLTSAVTASTEAPPLPAVTASFGSGTLEPSVPVTFNQETANSTITLTLSSTEGVSVSGGSFTGDTATGSSGISLTFFKKGTYTVTATAGGISGSQDTTTTFTYTVPYSAVYISENGSNNGQGTPIDPFATLKKAIETIGDEGVVYVTGDVNVASEYSHSSGSLTLRGYGSSGGTLTNKSGRVLNITGGTVTLGDNITLTGTNTGGEGGAVYVGGGSFIMESGSTIANSTVQGTNAFGGGVAVKYGGAFTMNNGAEIIGCKADTGGGGVYVYASNFTMNGGVIGGRAPNVAKWGGGVYIGSDCEVTMSGNSEISYNSAEETGSSATGIHGGGVFFSAIGESTFTMNDNAKITQNTSKGSGGGVHVGNPKSLFFMNDNAQIKFNRAASSGTYNGGGGVYFTGDGTFTVSGSPDITDNTLVDSSTNNVTLTSGKIISIGAGGLTDAARIGVNTADTPGATGIRVTDKPVDNTGTIFSSDKGYYVDNKADGVWLRDIEVTYRVGSGAETEATFAEALPKLNGDSSGGTITLLKDISLAQPAEITGGDKAGINSDTGEGGSPVTIDLNGHTLSGNGSDSVLSVSTGFLEIKDSSSGGTGKITGGGGSSGGGIDVKTEGVLRLVSGAITGNTVEYDGGGVSVRDKGTFIMTGGSISDNRAAGNGGGVNIDLGCTFTMTGGSISSNGRHAGTGETIKGGGVFISDSGTFTMTGGSITDNLVNYDTGAGGGVFVSSTASFYLGGSPTITGNARNESYPQRLDNVFLDSGAVITIRPDLDRTRNGSIGVHVSNMDSPIIITKNWNSNDPNDFKPLFGDSCGAWSIPGYQNKIELKDSELQVTKSDVYP</sequence>
<keyword evidence="1" id="KW-0812">Transmembrane</keyword>
<dbReference type="InterPro" id="IPR011050">
    <property type="entry name" value="Pectin_lyase_fold/virulence"/>
</dbReference>
<accession>A0A9E2NXV2</accession>
<protein>
    <submittedName>
        <fullName evidence="2">Uncharacterized protein</fullName>
    </submittedName>
</protein>
<reference evidence="2" key="1">
    <citation type="journal article" date="2021" name="PeerJ">
        <title>Extensive microbial diversity within the chicken gut microbiome revealed by metagenomics and culture.</title>
        <authorList>
            <person name="Gilroy R."/>
            <person name="Ravi A."/>
            <person name="Getino M."/>
            <person name="Pursley I."/>
            <person name="Horton D.L."/>
            <person name="Alikhan N.F."/>
            <person name="Baker D."/>
            <person name="Gharbi K."/>
            <person name="Hall N."/>
            <person name="Watson M."/>
            <person name="Adriaenssens E.M."/>
            <person name="Foster-Nyarko E."/>
            <person name="Jarju S."/>
            <person name="Secka A."/>
            <person name="Antonio M."/>
            <person name="Oren A."/>
            <person name="Chaudhuri R.R."/>
            <person name="La Ragione R."/>
            <person name="Hildebrand F."/>
            <person name="Pallen M.J."/>
        </authorList>
    </citation>
    <scope>NUCLEOTIDE SEQUENCE</scope>
    <source>
        <strain evidence="2">Gambia15-2214</strain>
    </source>
</reference>
<keyword evidence="1" id="KW-0472">Membrane</keyword>
<organism evidence="2 3">
    <name type="scientific">Candidatus Treponema excrementipullorum</name>
    <dbReference type="NCBI Taxonomy" id="2838768"/>
    <lineage>
        <taxon>Bacteria</taxon>
        <taxon>Pseudomonadati</taxon>
        <taxon>Spirochaetota</taxon>
        <taxon>Spirochaetia</taxon>
        <taxon>Spirochaetales</taxon>
        <taxon>Treponemataceae</taxon>
        <taxon>Treponema</taxon>
    </lineage>
</organism>
<dbReference type="SUPFAM" id="SSF51126">
    <property type="entry name" value="Pectin lyase-like"/>
    <property type="match status" value="1"/>
</dbReference>
<evidence type="ECO:0000256" key="1">
    <source>
        <dbReference type="SAM" id="Phobius"/>
    </source>
</evidence>
<dbReference type="Proteomes" id="UP000823914">
    <property type="component" value="Unassembled WGS sequence"/>
</dbReference>
<evidence type="ECO:0000313" key="2">
    <source>
        <dbReference type="EMBL" id="MBU3849016.1"/>
    </source>
</evidence>
<name>A0A9E2NXV2_9SPIR</name>
<comment type="caution">
    <text evidence="2">The sequence shown here is derived from an EMBL/GenBank/DDBJ whole genome shotgun (WGS) entry which is preliminary data.</text>
</comment>
<feature type="transmembrane region" description="Helical" evidence="1">
    <location>
        <begin position="12"/>
        <end position="30"/>
    </location>
</feature>
<gene>
    <name evidence="2" type="ORF">IAA16_00445</name>
</gene>
<evidence type="ECO:0000313" key="3">
    <source>
        <dbReference type="Proteomes" id="UP000823914"/>
    </source>
</evidence>
<dbReference type="AlphaFoldDB" id="A0A9E2NXV2"/>
<reference evidence="2" key="2">
    <citation type="submission" date="2021-04" db="EMBL/GenBank/DDBJ databases">
        <authorList>
            <person name="Gilroy R."/>
        </authorList>
    </citation>
    <scope>NUCLEOTIDE SEQUENCE</scope>
    <source>
        <strain evidence="2">Gambia15-2214</strain>
    </source>
</reference>
<keyword evidence="1" id="KW-1133">Transmembrane helix</keyword>
<dbReference type="EMBL" id="JAHLFV010000010">
    <property type="protein sequence ID" value="MBU3849016.1"/>
    <property type="molecule type" value="Genomic_DNA"/>
</dbReference>
<proteinExistence type="predicted"/>